<protein>
    <submittedName>
        <fullName evidence="1">Uncharacterized protein</fullName>
    </submittedName>
</protein>
<sequence>MTDVLQVSQTAGDELFQQVEKWLATERGAPDEIRLLAFTDKHCLCFCSPPLHELFSGLYPYDGPGRLADEMHAYFHAAFKDVVVRGEPNDDWDQMLAYKRAAVYERFPALL</sequence>
<evidence type="ECO:0000313" key="1">
    <source>
        <dbReference type="EMBL" id="GAT59233.1"/>
    </source>
</evidence>
<reference evidence="1" key="1">
    <citation type="submission" date="2014-09" db="EMBL/GenBank/DDBJ databases">
        <title>Genome sequence of the luminous mushroom Mycena chlorophos for searching fungal bioluminescence genes.</title>
        <authorList>
            <person name="Tanaka Y."/>
            <person name="Kasuga D."/>
            <person name="Oba Y."/>
            <person name="Hase S."/>
            <person name="Sato K."/>
            <person name="Oba Y."/>
            <person name="Sakakibara Y."/>
        </authorList>
    </citation>
    <scope>NUCLEOTIDE SEQUENCE</scope>
</reference>
<organism evidence="1 2">
    <name type="scientific">Mycena chlorophos</name>
    <name type="common">Agaric fungus</name>
    <name type="synonym">Agaricus chlorophos</name>
    <dbReference type="NCBI Taxonomy" id="658473"/>
    <lineage>
        <taxon>Eukaryota</taxon>
        <taxon>Fungi</taxon>
        <taxon>Dikarya</taxon>
        <taxon>Basidiomycota</taxon>
        <taxon>Agaricomycotina</taxon>
        <taxon>Agaricomycetes</taxon>
        <taxon>Agaricomycetidae</taxon>
        <taxon>Agaricales</taxon>
        <taxon>Marasmiineae</taxon>
        <taxon>Mycenaceae</taxon>
        <taxon>Mycena</taxon>
    </lineage>
</organism>
<dbReference type="Proteomes" id="UP000815677">
    <property type="component" value="Unassembled WGS sequence"/>
</dbReference>
<keyword evidence="2" id="KW-1185">Reference proteome</keyword>
<evidence type="ECO:0000313" key="2">
    <source>
        <dbReference type="Proteomes" id="UP000815677"/>
    </source>
</evidence>
<accession>A0ABQ0M7A8</accession>
<name>A0ABQ0M7A8_MYCCL</name>
<dbReference type="EMBL" id="DF849829">
    <property type="protein sequence ID" value="GAT59233.1"/>
    <property type="molecule type" value="Genomic_DNA"/>
</dbReference>
<gene>
    <name evidence="1" type="ORF">MCHLO_15554</name>
</gene>
<proteinExistence type="predicted"/>